<reference evidence="1 2" key="1">
    <citation type="journal article" date="2010" name="Stand. Genomic Sci.">
        <title>Complete genome sequence of Conexibacter woesei type strain (ID131577).</title>
        <authorList>
            <person name="Pukall R."/>
            <person name="Lapidus A."/>
            <person name="Glavina Del Rio T."/>
            <person name="Copeland A."/>
            <person name="Tice H."/>
            <person name="Cheng J.-F."/>
            <person name="Lucas S."/>
            <person name="Chen F."/>
            <person name="Nolan M."/>
            <person name="Bruce D."/>
            <person name="Goodwin L."/>
            <person name="Pitluck S."/>
            <person name="Mavromatis K."/>
            <person name="Ivanova N."/>
            <person name="Ovchinnikova G."/>
            <person name="Pati A."/>
            <person name="Chen A."/>
            <person name="Palaniappan K."/>
            <person name="Land M."/>
            <person name="Hauser L."/>
            <person name="Chang Y.-J."/>
            <person name="Jeffries C.D."/>
            <person name="Chain P."/>
            <person name="Meincke L."/>
            <person name="Sims D."/>
            <person name="Brettin T."/>
            <person name="Detter J.C."/>
            <person name="Rohde M."/>
            <person name="Goeker M."/>
            <person name="Bristow J."/>
            <person name="Eisen J.A."/>
            <person name="Markowitz V."/>
            <person name="Kyrpides N.C."/>
            <person name="Klenk H.-P."/>
            <person name="Hugenholtz P."/>
        </authorList>
    </citation>
    <scope>NUCLEOTIDE SEQUENCE [LARGE SCALE GENOMIC DNA]</scope>
    <source>
        <strain evidence="2">DSM 14684 / CIP 108061 / JCM 11494 / NBRC 100937 / ID131577</strain>
    </source>
</reference>
<dbReference type="AlphaFoldDB" id="D3EZW4"/>
<evidence type="ECO:0000313" key="1">
    <source>
        <dbReference type="EMBL" id="ADB49940.1"/>
    </source>
</evidence>
<name>D3EZW4_CONWI</name>
<dbReference type="InterPro" id="IPR029058">
    <property type="entry name" value="AB_hydrolase_fold"/>
</dbReference>
<reference evidence="2" key="2">
    <citation type="submission" date="2010-01" db="EMBL/GenBank/DDBJ databases">
        <title>The complete genome of Conexibacter woesei DSM 14684.</title>
        <authorList>
            <consortium name="US DOE Joint Genome Institute (JGI-PGF)"/>
            <person name="Lucas S."/>
            <person name="Copeland A."/>
            <person name="Lapidus A."/>
            <person name="Glavina del Rio T."/>
            <person name="Dalin E."/>
            <person name="Tice H."/>
            <person name="Bruce D."/>
            <person name="Goodwin L."/>
            <person name="Pitluck S."/>
            <person name="Kyrpides N."/>
            <person name="Mavromatis K."/>
            <person name="Ivanova N."/>
            <person name="Mikhailova N."/>
            <person name="Chertkov O."/>
            <person name="Brettin T."/>
            <person name="Detter J.C."/>
            <person name="Han C."/>
            <person name="Larimer F."/>
            <person name="Land M."/>
            <person name="Hauser L."/>
            <person name="Markowitz V."/>
            <person name="Cheng J.-F."/>
            <person name="Hugenholtz P."/>
            <person name="Woyke T."/>
            <person name="Wu D."/>
            <person name="Pukall R."/>
            <person name="Steenblock K."/>
            <person name="Schneider S."/>
            <person name="Klenk H.-P."/>
            <person name="Eisen J.A."/>
        </authorList>
    </citation>
    <scope>NUCLEOTIDE SEQUENCE [LARGE SCALE GENOMIC DNA]</scope>
    <source>
        <strain evidence="2">DSM 14684 / CIP 108061 / JCM 11494 / NBRC 100937 / ID131577</strain>
    </source>
</reference>
<dbReference type="EMBL" id="CP001854">
    <property type="protein sequence ID" value="ADB49940.1"/>
    <property type="molecule type" value="Genomic_DNA"/>
</dbReference>
<accession>D3EZW4</accession>
<dbReference type="Gene3D" id="3.40.50.1820">
    <property type="entry name" value="alpha/beta hydrolase"/>
    <property type="match status" value="1"/>
</dbReference>
<dbReference type="RefSeq" id="WP_012932991.1">
    <property type="nucleotide sequence ID" value="NC_013739.1"/>
</dbReference>
<proteinExistence type="predicted"/>
<dbReference type="KEGG" id="cwo:Cwoe_1512"/>
<evidence type="ECO:0008006" key="3">
    <source>
        <dbReference type="Google" id="ProtNLM"/>
    </source>
</evidence>
<sequence>MEQTLDRAGLVYYVDDEPPGQAQAGCAGSTIVLRGVETNAGRLSALARATAPAHRLVVPEPLRFLYLGRAHVGQRWFVSGIDGDVEPATFGDALYAVEQLTAGAHDRWPAPQLLVGHGQGGVLALALALLVPELLAGVVALDAALPDVPGWERPPVALDGLPVLLLPGEHARSEAERTRAQLTAAGARLTTVADAAACAEAAALGPALDDVLADWWRGR</sequence>
<dbReference type="HOGENOM" id="CLU_1259642_0_0_11"/>
<dbReference type="Proteomes" id="UP000008229">
    <property type="component" value="Chromosome"/>
</dbReference>
<evidence type="ECO:0000313" key="2">
    <source>
        <dbReference type="Proteomes" id="UP000008229"/>
    </source>
</evidence>
<protein>
    <recommendedName>
        <fullName evidence="3">Phospholipase/Carboxylesterase</fullName>
    </recommendedName>
</protein>
<dbReference type="eggNOG" id="COG0400">
    <property type="taxonomic scope" value="Bacteria"/>
</dbReference>
<organism evidence="1 2">
    <name type="scientific">Conexibacter woesei (strain DSM 14684 / CCUG 47730 / CIP 108061 / JCM 11494 / NBRC 100937 / ID131577)</name>
    <dbReference type="NCBI Taxonomy" id="469383"/>
    <lineage>
        <taxon>Bacteria</taxon>
        <taxon>Bacillati</taxon>
        <taxon>Actinomycetota</taxon>
        <taxon>Thermoleophilia</taxon>
        <taxon>Solirubrobacterales</taxon>
        <taxon>Conexibacteraceae</taxon>
        <taxon>Conexibacter</taxon>
    </lineage>
</organism>
<gene>
    <name evidence="1" type="ordered locus">Cwoe_1512</name>
</gene>
<dbReference type="STRING" id="469383.Cwoe_1512"/>
<keyword evidence="2" id="KW-1185">Reference proteome</keyword>
<dbReference type="SUPFAM" id="SSF53474">
    <property type="entry name" value="alpha/beta-Hydrolases"/>
    <property type="match status" value="1"/>
</dbReference>